<evidence type="ECO:0000313" key="3">
    <source>
        <dbReference type="EMBL" id="GIH20432.1"/>
    </source>
</evidence>
<dbReference type="PROSITE" id="PS51186">
    <property type="entry name" value="GNAT"/>
    <property type="match status" value="1"/>
</dbReference>
<sequence length="236" mass="25364">MYPTPDCGPRASESNRVGRLHVPSDSANGPRPGAGDHHGDPGYRQLHMLWPAGRRPYPDALRPAPGYLLRPGSDADIAPFRELMARVELGSWGDEELAQVHASVLPDGWLVVVHQPTGRLVATGMAQHNPVPELYPGGYEVGWIAADPDHSGHGLGRSVTAAVANRLVDAGAMSIFLRTDDFRLPALAIYLRLGFTPHLYAPDMSDRWAAVHQRLGGTPAPSAGTRPDPPTARPLP</sequence>
<gene>
    <name evidence="3" type="ORF">Raf01_86040</name>
</gene>
<accession>A0A8J3R2P3</accession>
<name>A0A8J3R2P3_9ACTN</name>
<protein>
    <recommendedName>
        <fullName evidence="2">N-acetyltransferase domain-containing protein</fullName>
    </recommendedName>
</protein>
<comment type="caution">
    <text evidence="3">The sequence shown here is derived from an EMBL/GenBank/DDBJ whole genome shotgun (WGS) entry which is preliminary data.</text>
</comment>
<feature type="compositionally biased region" description="Pro residues" evidence="1">
    <location>
        <begin position="227"/>
        <end position="236"/>
    </location>
</feature>
<dbReference type="Gene3D" id="3.40.630.30">
    <property type="match status" value="1"/>
</dbReference>
<dbReference type="InterPro" id="IPR016181">
    <property type="entry name" value="Acyl_CoA_acyltransferase"/>
</dbReference>
<dbReference type="CDD" id="cd04301">
    <property type="entry name" value="NAT_SF"/>
    <property type="match status" value="1"/>
</dbReference>
<dbReference type="EMBL" id="BONZ01000096">
    <property type="protein sequence ID" value="GIH20432.1"/>
    <property type="molecule type" value="Genomic_DNA"/>
</dbReference>
<feature type="domain" description="N-acetyltransferase" evidence="2">
    <location>
        <begin position="67"/>
        <end position="214"/>
    </location>
</feature>
<feature type="region of interest" description="Disordered" evidence="1">
    <location>
        <begin position="1"/>
        <end position="43"/>
    </location>
</feature>
<dbReference type="InterPro" id="IPR000182">
    <property type="entry name" value="GNAT_dom"/>
</dbReference>
<keyword evidence="4" id="KW-1185">Reference proteome</keyword>
<dbReference type="SUPFAM" id="SSF55729">
    <property type="entry name" value="Acyl-CoA N-acyltransferases (Nat)"/>
    <property type="match status" value="1"/>
</dbReference>
<evidence type="ECO:0000313" key="4">
    <source>
        <dbReference type="Proteomes" id="UP000642748"/>
    </source>
</evidence>
<evidence type="ECO:0000256" key="1">
    <source>
        <dbReference type="SAM" id="MobiDB-lite"/>
    </source>
</evidence>
<dbReference type="AlphaFoldDB" id="A0A8J3R2P3"/>
<feature type="region of interest" description="Disordered" evidence="1">
    <location>
        <begin position="215"/>
        <end position="236"/>
    </location>
</feature>
<dbReference type="Proteomes" id="UP000642748">
    <property type="component" value="Unassembled WGS sequence"/>
</dbReference>
<evidence type="ECO:0000259" key="2">
    <source>
        <dbReference type="PROSITE" id="PS51186"/>
    </source>
</evidence>
<organism evidence="3 4">
    <name type="scientific">Rugosimonospora africana</name>
    <dbReference type="NCBI Taxonomy" id="556532"/>
    <lineage>
        <taxon>Bacteria</taxon>
        <taxon>Bacillati</taxon>
        <taxon>Actinomycetota</taxon>
        <taxon>Actinomycetes</taxon>
        <taxon>Micromonosporales</taxon>
        <taxon>Micromonosporaceae</taxon>
        <taxon>Rugosimonospora</taxon>
    </lineage>
</organism>
<dbReference type="GO" id="GO:0016747">
    <property type="term" value="F:acyltransferase activity, transferring groups other than amino-acyl groups"/>
    <property type="evidence" value="ECO:0007669"/>
    <property type="project" value="InterPro"/>
</dbReference>
<dbReference type="Pfam" id="PF00583">
    <property type="entry name" value="Acetyltransf_1"/>
    <property type="match status" value="1"/>
</dbReference>
<reference evidence="3" key="1">
    <citation type="submission" date="2021-01" db="EMBL/GenBank/DDBJ databases">
        <title>Whole genome shotgun sequence of Rugosimonospora africana NBRC 104875.</title>
        <authorList>
            <person name="Komaki H."/>
            <person name="Tamura T."/>
        </authorList>
    </citation>
    <scope>NUCLEOTIDE SEQUENCE</scope>
    <source>
        <strain evidence="3">NBRC 104875</strain>
    </source>
</reference>
<proteinExistence type="predicted"/>